<evidence type="ECO:0000256" key="8">
    <source>
        <dbReference type="ARBA" id="ARBA00023136"/>
    </source>
</evidence>
<organism evidence="11 12">
    <name type="scientific">Oopsacas minuta</name>
    <dbReference type="NCBI Taxonomy" id="111878"/>
    <lineage>
        <taxon>Eukaryota</taxon>
        <taxon>Metazoa</taxon>
        <taxon>Porifera</taxon>
        <taxon>Hexactinellida</taxon>
        <taxon>Hexasterophora</taxon>
        <taxon>Lyssacinosida</taxon>
        <taxon>Leucopsacidae</taxon>
        <taxon>Oopsacas</taxon>
    </lineage>
</organism>
<keyword evidence="12" id="KW-1185">Reference proteome</keyword>
<evidence type="ECO:0000256" key="5">
    <source>
        <dbReference type="ARBA" id="ARBA00022729"/>
    </source>
</evidence>
<dbReference type="PANTHER" id="PTHR16254:SF14">
    <property type="entry name" value="TRANSMEMBRANE AND COILED-COIL DOMAIN-CONTAINING PROTEIN 3"/>
    <property type="match status" value="1"/>
</dbReference>
<gene>
    <name evidence="11" type="ORF">LOD99_9769</name>
</gene>
<dbReference type="Pfam" id="PF00999">
    <property type="entry name" value="Na_H_Exchanger"/>
    <property type="match status" value="1"/>
</dbReference>
<dbReference type="AlphaFoldDB" id="A0AAV7KTP2"/>
<feature type="transmembrane region" description="Helical" evidence="9">
    <location>
        <begin position="190"/>
        <end position="213"/>
    </location>
</feature>
<feature type="domain" description="Cation/H+ exchanger transmembrane" evidence="10">
    <location>
        <begin position="197"/>
        <end position="270"/>
    </location>
</feature>
<evidence type="ECO:0000256" key="6">
    <source>
        <dbReference type="ARBA" id="ARBA00022989"/>
    </source>
</evidence>
<dbReference type="InterPro" id="IPR045158">
    <property type="entry name" value="KEA4/5/6-like"/>
</dbReference>
<dbReference type="GO" id="GO:0015386">
    <property type="term" value="F:potassium:proton antiporter activity"/>
    <property type="evidence" value="ECO:0007669"/>
    <property type="project" value="InterPro"/>
</dbReference>
<reference evidence="11 12" key="1">
    <citation type="journal article" date="2023" name="BMC Biol.">
        <title>The compact genome of the sponge Oopsacas minuta (Hexactinellida) is lacking key metazoan core genes.</title>
        <authorList>
            <person name="Santini S."/>
            <person name="Schenkelaars Q."/>
            <person name="Jourda C."/>
            <person name="Duchesne M."/>
            <person name="Belahbib H."/>
            <person name="Rocher C."/>
            <person name="Selva M."/>
            <person name="Riesgo A."/>
            <person name="Vervoort M."/>
            <person name="Leys S.P."/>
            <person name="Kodjabachian L."/>
            <person name="Le Bivic A."/>
            <person name="Borchiellini C."/>
            <person name="Claverie J.M."/>
            <person name="Renard E."/>
        </authorList>
    </citation>
    <scope>NUCLEOTIDE SEQUENCE [LARGE SCALE GENOMIC DNA]</scope>
    <source>
        <strain evidence="11">SPO-2</strain>
    </source>
</reference>
<feature type="transmembrane region" description="Helical" evidence="9">
    <location>
        <begin position="233"/>
        <end position="253"/>
    </location>
</feature>
<keyword evidence="7" id="KW-0406">Ion transport</keyword>
<dbReference type="GO" id="GO:0016020">
    <property type="term" value="C:membrane"/>
    <property type="evidence" value="ECO:0007669"/>
    <property type="project" value="UniProtKB-SubCell"/>
</dbReference>
<evidence type="ECO:0000313" key="11">
    <source>
        <dbReference type="EMBL" id="KAI6661886.1"/>
    </source>
</evidence>
<keyword evidence="4 9" id="KW-0812">Transmembrane</keyword>
<evidence type="ECO:0000256" key="7">
    <source>
        <dbReference type="ARBA" id="ARBA00023065"/>
    </source>
</evidence>
<protein>
    <recommendedName>
        <fullName evidence="10">Cation/H+ exchanger transmembrane domain-containing protein</fullName>
    </recommendedName>
</protein>
<evidence type="ECO:0000313" key="12">
    <source>
        <dbReference type="Proteomes" id="UP001165289"/>
    </source>
</evidence>
<evidence type="ECO:0000256" key="3">
    <source>
        <dbReference type="ARBA" id="ARBA00022449"/>
    </source>
</evidence>
<dbReference type="InterPro" id="IPR006153">
    <property type="entry name" value="Cation/H_exchanger_TM"/>
</dbReference>
<keyword evidence="2" id="KW-0813">Transport</keyword>
<evidence type="ECO:0000256" key="2">
    <source>
        <dbReference type="ARBA" id="ARBA00022448"/>
    </source>
</evidence>
<evidence type="ECO:0000256" key="9">
    <source>
        <dbReference type="SAM" id="Phobius"/>
    </source>
</evidence>
<comment type="caution">
    <text evidence="11">The sequence shown here is derived from an EMBL/GenBank/DDBJ whole genome shotgun (WGS) entry which is preliminary data.</text>
</comment>
<comment type="subcellular location">
    <subcellularLocation>
        <location evidence="1">Membrane</location>
        <topology evidence="1">Multi-pass membrane protein</topology>
    </subcellularLocation>
</comment>
<evidence type="ECO:0000259" key="10">
    <source>
        <dbReference type="Pfam" id="PF00999"/>
    </source>
</evidence>
<evidence type="ECO:0000256" key="1">
    <source>
        <dbReference type="ARBA" id="ARBA00004141"/>
    </source>
</evidence>
<accession>A0AAV7KTP2</accession>
<dbReference type="EMBL" id="JAKMXF010000004">
    <property type="protein sequence ID" value="KAI6661886.1"/>
    <property type="molecule type" value="Genomic_DNA"/>
</dbReference>
<dbReference type="Gene3D" id="1.20.1530.20">
    <property type="match status" value="1"/>
</dbReference>
<dbReference type="PANTHER" id="PTHR16254">
    <property type="entry name" value="POTASSIUM/PROTON ANTIPORTER-RELATED"/>
    <property type="match status" value="1"/>
</dbReference>
<keyword evidence="8 9" id="KW-0472">Membrane</keyword>
<proteinExistence type="predicted"/>
<evidence type="ECO:0000256" key="4">
    <source>
        <dbReference type="ARBA" id="ARBA00022692"/>
    </source>
</evidence>
<name>A0AAV7KTP2_9METZ</name>
<dbReference type="Proteomes" id="UP001165289">
    <property type="component" value="Unassembled WGS sequence"/>
</dbReference>
<keyword evidence="5" id="KW-0732">Signal</keyword>
<keyword evidence="3" id="KW-0050">Antiport</keyword>
<keyword evidence="6 9" id="KW-1133">Transmembrane helix</keyword>
<sequence>MDRNSRQSDLEKYSYQLKVLSLLSIDLEIADSVVTAVTDNFKHTISEISRNVKSVELIMHVSKTRLDLLRDHVLTCEEEYSEIHEFLRLSESHQKANHLIQSKFFAEQILGELFVSADQLQEELHHDLFDQYKLRSHSIETVIKISLTELGIEPSESINYIIDTKNDLYVLSRPDDPTVSIEDMRLVCEISLIFILSSILSIFFLVVGIPHLVGPILIGMILGPSGLNVLTSLVQIQSLAEFGVFFILFSFGFEFSPENLRKGSVQKLLALLLDWD</sequence>
<dbReference type="InterPro" id="IPR038770">
    <property type="entry name" value="Na+/solute_symporter_sf"/>
</dbReference>